<protein>
    <recommendedName>
        <fullName evidence="4">Non-haem dioxygenase N-terminal domain-containing protein</fullName>
    </recommendedName>
</protein>
<dbReference type="SUPFAM" id="SSF51197">
    <property type="entry name" value="Clavaminate synthase-like"/>
    <property type="match status" value="1"/>
</dbReference>
<dbReference type="EMBL" id="BSYO01000030">
    <property type="protein sequence ID" value="GMH25773.1"/>
    <property type="molecule type" value="Genomic_DNA"/>
</dbReference>
<keyword evidence="1" id="KW-0479">Metal-binding</keyword>
<sequence>MEGNYKGTKIVMLDFMDCNRERELNEFDRMKAGPRVPVMNLEGVQGDRRWEIVDRIMEASEMWGFFQMINHRIPKDVINSFLEAIRRFHEQPKESKMEFYTRDSDKKVSYHSTIDPILKTALWKDTFTRRFDNTLEINQPFLCRIRCLACSRRLWGLAAATSKTLGAWKLKSS</sequence>
<reference evidence="5" key="1">
    <citation type="submission" date="2023-05" db="EMBL/GenBank/DDBJ databases">
        <title>Nepenthes gracilis genome sequencing.</title>
        <authorList>
            <person name="Fukushima K."/>
        </authorList>
    </citation>
    <scope>NUCLEOTIDE SEQUENCE</scope>
    <source>
        <strain evidence="5">SING2019-196</strain>
    </source>
</reference>
<evidence type="ECO:0000256" key="3">
    <source>
        <dbReference type="ARBA" id="ARBA00023004"/>
    </source>
</evidence>
<proteinExistence type="predicted"/>
<dbReference type="AlphaFoldDB" id="A0AAD3T953"/>
<organism evidence="5 6">
    <name type="scientific">Nepenthes gracilis</name>
    <name type="common">Slender pitcher plant</name>
    <dbReference type="NCBI Taxonomy" id="150966"/>
    <lineage>
        <taxon>Eukaryota</taxon>
        <taxon>Viridiplantae</taxon>
        <taxon>Streptophyta</taxon>
        <taxon>Embryophyta</taxon>
        <taxon>Tracheophyta</taxon>
        <taxon>Spermatophyta</taxon>
        <taxon>Magnoliopsida</taxon>
        <taxon>eudicotyledons</taxon>
        <taxon>Gunneridae</taxon>
        <taxon>Pentapetalae</taxon>
        <taxon>Caryophyllales</taxon>
        <taxon>Nepenthaceae</taxon>
        <taxon>Nepenthes</taxon>
    </lineage>
</organism>
<dbReference type="Proteomes" id="UP001279734">
    <property type="component" value="Unassembled WGS sequence"/>
</dbReference>
<dbReference type="Pfam" id="PF14226">
    <property type="entry name" value="DIOX_N"/>
    <property type="match status" value="1"/>
</dbReference>
<dbReference type="GO" id="GO:0016491">
    <property type="term" value="F:oxidoreductase activity"/>
    <property type="evidence" value="ECO:0007669"/>
    <property type="project" value="UniProtKB-KW"/>
</dbReference>
<dbReference type="InterPro" id="IPR026992">
    <property type="entry name" value="DIOX_N"/>
</dbReference>
<evidence type="ECO:0000256" key="2">
    <source>
        <dbReference type="ARBA" id="ARBA00023002"/>
    </source>
</evidence>
<keyword evidence="2" id="KW-0560">Oxidoreductase</keyword>
<evidence type="ECO:0000256" key="1">
    <source>
        <dbReference type="ARBA" id="ARBA00022723"/>
    </source>
</evidence>
<dbReference type="PANTHER" id="PTHR10209:SF714">
    <property type="entry name" value="1-AMINOCYCLOPROPANE-1-CARBOXYLATE OXIDASE HOMOLOG 11-RELATED"/>
    <property type="match status" value="1"/>
</dbReference>
<keyword evidence="6" id="KW-1185">Reference proteome</keyword>
<accession>A0AAD3T953</accession>
<name>A0AAD3T953_NEPGR</name>
<dbReference type="Gene3D" id="2.60.120.330">
    <property type="entry name" value="B-lactam Antibiotic, Isopenicillin N Synthase, Chain"/>
    <property type="match status" value="1"/>
</dbReference>
<gene>
    <name evidence="5" type="ORF">Nepgr_027616</name>
</gene>
<evidence type="ECO:0000259" key="4">
    <source>
        <dbReference type="Pfam" id="PF14226"/>
    </source>
</evidence>
<evidence type="ECO:0000313" key="6">
    <source>
        <dbReference type="Proteomes" id="UP001279734"/>
    </source>
</evidence>
<keyword evidence="3" id="KW-0408">Iron</keyword>
<feature type="domain" description="Non-haem dioxygenase N-terminal" evidence="4">
    <location>
        <begin position="36"/>
        <end position="130"/>
    </location>
</feature>
<dbReference type="InterPro" id="IPR027443">
    <property type="entry name" value="IPNS-like_sf"/>
</dbReference>
<evidence type="ECO:0000313" key="5">
    <source>
        <dbReference type="EMBL" id="GMH25773.1"/>
    </source>
</evidence>
<dbReference type="GO" id="GO:0046872">
    <property type="term" value="F:metal ion binding"/>
    <property type="evidence" value="ECO:0007669"/>
    <property type="project" value="UniProtKB-KW"/>
</dbReference>
<comment type="caution">
    <text evidence="5">The sequence shown here is derived from an EMBL/GenBank/DDBJ whole genome shotgun (WGS) entry which is preliminary data.</text>
</comment>
<dbReference type="PANTHER" id="PTHR10209">
    <property type="entry name" value="OXIDOREDUCTASE, 2OG-FE II OXYGENASE FAMILY PROTEIN"/>
    <property type="match status" value="1"/>
</dbReference>